<dbReference type="Gene3D" id="1.20.120.530">
    <property type="entry name" value="GntR ligand-binding domain-like"/>
    <property type="match status" value="1"/>
</dbReference>
<dbReference type="SMART" id="SM00345">
    <property type="entry name" value="HTH_GNTR"/>
    <property type="match status" value="1"/>
</dbReference>
<keyword evidence="2" id="KW-0238">DNA-binding</keyword>
<evidence type="ECO:0000256" key="1">
    <source>
        <dbReference type="ARBA" id="ARBA00023015"/>
    </source>
</evidence>
<feature type="domain" description="HTH gntR-type" evidence="4">
    <location>
        <begin position="8"/>
        <end position="75"/>
    </location>
</feature>
<dbReference type="EMBL" id="CCXW01000001">
    <property type="protein sequence ID" value="CEG33284.1"/>
    <property type="molecule type" value="Genomic_DNA"/>
</dbReference>
<dbReference type="PANTHER" id="PTHR43537">
    <property type="entry name" value="TRANSCRIPTIONAL REGULATOR, GNTR FAMILY"/>
    <property type="match status" value="1"/>
</dbReference>
<dbReference type="AlphaFoldDB" id="A0AAN2PJF5"/>
<evidence type="ECO:0000313" key="5">
    <source>
        <dbReference type="EMBL" id="CEG33284.1"/>
    </source>
</evidence>
<dbReference type="InterPro" id="IPR036390">
    <property type="entry name" value="WH_DNA-bd_sf"/>
</dbReference>
<dbReference type="Gene3D" id="1.10.10.10">
    <property type="entry name" value="Winged helix-like DNA-binding domain superfamily/Winged helix DNA-binding domain"/>
    <property type="match status" value="1"/>
</dbReference>
<dbReference type="PROSITE" id="PS50949">
    <property type="entry name" value="HTH_GNTR"/>
    <property type="match status" value="1"/>
</dbReference>
<dbReference type="GO" id="GO:0003700">
    <property type="term" value="F:DNA-binding transcription factor activity"/>
    <property type="evidence" value="ECO:0007669"/>
    <property type="project" value="InterPro"/>
</dbReference>
<evidence type="ECO:0000256" key="2">
    <source>
        <dbReference type="ARBA" id="ARBA00023125"/>
    </source>
</evidence>
<accession>A0AAN2PJF5</accession>
<dbReference type="GO" id="GO:0003677">
    <property type="term" value="F:DNA binding"/>
    <property type="evidence" value="ECO:0007669"/>
    <property type="project" value="UniProtKB-KW"/>
</dbReference>
<gene>
    <name evidence="5" type="ORF">BN1180_03456</name>
</gene>
<sequence>MNQVKRVDPLYEQIYQNLEESILEGKICSGERLIDTKIASKLGVSRSPVREAFRKLEQYGLLINNDGVVTVFTPSLQDAIDLYQVRVGLESVAVYWATQYITPGGLEQLKQYLYKTEQAIKQNNMEDIIELNTQFHESIVAYSANSRLKTIMNNIHSLSRICRDTIIKQYNRSDSFLSEHYEIYRAMNNKDPELAAKRMEQHINNDLNHFKESYLFKDKKKSLIIESGKK</sequence>
<dbReference type="Pfam" id="PF07729">
    <property type="entry name" value="FCD"/>
    <property type="match status" value="1"/>
</dbReference>
<dbReference type="PANTHER" id="PTHR43537:SF5">
    <property type="entry name" value="UXU OPERON TRANSCRIPTIONAL REGULATOR"/>
    <property type="match status" value="1"/>
</dbReference>
<dbReference type="SUPFAM" id="SSF46785">
    <property type="entry name" value="Winged helix' DNA-binding domain"/>
    <property type="match status" value="1"/>
</dbReference>
<organism evidence="5 6">
    <name type="scientific">Peribacillus simplex</name>
    <dbReference type="NCBI Taxonomy" id="1478"/>
    <lineage>
        <taxon>Bacteria</taxon>
        <taxon>Bacillati</taxon>
        <taxon>Bacillota</taxon>
        <taxon>Bacilli</taxon>
        <taxon>Bacillales</taxon>
        <taxon>Bacillaceae</taxon>
        <taxon>Peribacillus</taxon>
    </lineage>
</organism>
<dbReference type="InterPro" id="IPR000524">
    <property type="entry name" value="Tscrpt_reg_HTH_GntR"/>
</dbReference>
<dbReference type="InterPro" id="IPR008920">
    <property type="entry name" value="TF_FadR/GntR_C"/>
</dbReference>
<keyword evidence="6" id="KW-1185">Reference proteome</keyword>
<dbReference type="CDD" id="cd07377">
    <property type="entry name" value="WHTH_GntR"/>
    <property type="match status" value="1"/>
</dbReference>
<name>A0AAN2PJF5_9BACI</name>
<comment type="caution">
    <text evidence="5">The sequence shown here is derived from an EMBL/GenBank/DDBJ whole genome shotgun (WGS) entry which is preliminary data.</text>
</comment>
<evidence type="ECO:0000256" key="3">
    <source>
        <dbReference type="ARBA" id="ARBA00023163"/>
    </source>
</evidence>
<dbReference type="InterPro" id="IPR036388">
    <property type="entry name" value="WH-like_DNA-bd_sf"/>
</dbReference>
<dbReference type="Pfam" id="PF00392">
    <property type="entry name" value="GntR"/>
    <property type="match status" value="1"/>
</dbReference>
<dbReference type="InterPro" id="IPR011711">
    <property type="entry name" value="GntR_C"/>
</dbReference>
<proteinExistence type="predicted"/>
<dbReference type="Proteomes" id="UP000182110">
    <property type="component" value="Unassembled WGS sequence"/>
</dbReference>
<evidence type="ECO:0000259" key="4">
    <source>
        <dbReference type="PROSITE" id="PS50949"/>
    </source>
</evidence>
<evidence type="ECO:0000313" key="6">
    <source>
        <dbReference type="Proteomes" id="UP000182110"/>
    </source>
</evidence>
<dbReference type="SUPFAM" id="SSF48008">
    <property type="entry name" value="GntR ligand-binding domain-like"/>
    <property type="match status" value="1"/>
</dbReference>
<protein>
    <submittedName>
        <fullName evidence="5">GntR family transcriptional regulator</fullName>
    </submittedName>
</protein>
<keyword evidence="3" id="KW-0804">Transcription</keyword>
<keyword evidence="1" id="KW-0805">Transcription regulation</keyword>
<reference evidence="5 6" key="1">
    <citation type="journal article" date="2014" name="Genome Announc.">
        <title>Genome Sequence of Bacillus simplex Strain P558, Isolated from a Human Fecal Sample.</title>
        <authorList>
            <person name="Croce O."/>
            <person name="Hugon P."/>
            <person name="Lagier J.C."/>
            <person name="Bibi F."/>
            <person name="Robert C."/>
            <person name="Azhar E.I."/>
            <person name="Raoult D."/>
            <person name="Fournier P.E."/>
        </authorList>
    </citation>
    <scope>NUCLEOTIDE SEQUENCE [LARGE SCALE GENOMIC DNA]</scope>
    <source>
        <strain evidence="5 6">P558</strain>
    </source>
</reference>
<dbReference type="SMART" id="SM00895">
    <property type="entry name" value="FCD"/>
    <property type="match status" value="1"/>
</dbReference>